<comment type="caution">
    <text evidence="2">The sequence shown here is derived from an EMBL/GenBank/DDBJ whole genome shotgun (WGS) entry which is preliminary data.</text>
</comment>
<dbReference type="EMBL" id="JBHLWN010000027">
    <property type="protein sequence ID" value="MFC0212220.1"/>
    <property type="molecule type" value="Genomic_DNA"/>
</dbReference>
<dbReference type="RefSeq" id="WP_377469337.1">
    <property type="nucleotide sequence ID" value="NZ_JBHLWN010000027.1"/>
</dbReference>
<keyword evidence="3" id="KW-1185">Reference proteome</keyword>
<protein>
    <submittedName>
        <fullName evidence="2">Cytochrome c oxidase subunit 2A</fullName>
    </submittedName>
</protein>
<organism evidence="2 3">
    <name type="scientific">Paenibacillus chartarius</name>
    <dbReference type="NCBI Taxonomy" id="747481"/>
    <lineage>
        <taxon>Bacteria</taxon>
        <taxon>Bacillati</taxon>
        <taxon>Bacillota</taxon>
        <taxon>Bacilli</taxon>
        <taxon>Bacillales</taxon>
        <taxon>Paenibacillaceae</taxon>
        <taxon>Paenibacillus</taxon>
    </lineage>
</organism>
<keyword evidence="1" id="KW-0812">Transmembrane</keyword>
<accession>A0ABV6DHW9</accession>
<keyword evidence="1" id="KW-0472">Membrane</keyword>
<sequence length="39" mass="4340">MSKPNKEPSLKGTFAAVMGLGGFIIVSWVLVFLLFWARQ</sequence>
<dbReference type="Proteomes" id="UP001589776">
    <property type="component" value="Unassembled WGS sequence"/>
</dbReference>
<gene>
    <name evidence="2" type="ORF">ACFFK0_07070</name>
</gene>
<evidence type="ECO:0000313" key="2">
    <source>
        <dbReference type="EMBL" id="MFC0212220.1"/>
    </source>
</evidence>
<keyword evidence="1" id="KW-1133">Transmembrane helix</keyword>
<evidence type="ECO:0000256" key="1">
    <source>
        <dbReference type="SAM" id="Phobius"/>
    </source>
</evidence>
<feature type="transmembrane region" description="Helical" evidence="1">
    <location>
        <begin position="12"/>
        <end position="37"/>
    </location>
</feature>
<name>A0ABV6DHW9_9BACL</name>
<proteinExistence type="predicted"/>
<reference evidence="2 3" key="1">
    <citation type="submission" date="2024-09" db="EMBL/GenBank/DDBJ databases">
        <authorList>
            <person name="Sun Q."/>
            <person name="Mori K."/>
        </authorList>
    </citation>
    <scope>NUCLEOTIDE SEQUENCE [LARGE SCALE GENOMIC DNA]</scope>
    <source>
        <strain evidence="2 3">CCM 7759</strain>
    </source>
</reference>
<evidence type="ECO:0000313" key="3">
    <source>
        <dbReference type="Proteomes" id="UP001589776"/>
    </source>
</evidence>